<name>A0A3E0G5D6_9PSEU</name>
<dbReference type="PROSITE" id="PS50043">
    <property type="entry name" value="HTH_LUXR_2"/>
    <property type="match status" value="1"/>
</dbReference>
<organism evidence="5 6">
    <name type="scientific">Kutzneria buriramensis</name>
    <dbReference type="NCBI Taxonomy" id="1045776"/>
    <lineage>
        <taxon>Bacteria</taxon>
        <taxon>Bacillati</taxon>
        <taxon>Actinomycetota</taxon>
        <taxon>Actinomycetes</taxon>
        <taxon>Pseudonocardiales</taxon>
        <taxon>Pseudonocardiaceae</taxon>
        <taxon>Kutzneria</taxon>
    </lineage>
</organism>
<evidence type="ECO:0000256" key="1">
    <source>
        <dbReference type="ARBA" id="ARBA00023015"/>
    </source>
</evidence>
<protein>
    <submittedName>
        <fullName evidence="5">Regulatory LuxR family protein</fullName>
    </submittedName>
</protein>
<dbReference type="PROSITE" id="PS00622">
    <property type="entry name" value="HTH_LUXR_1"/>
    <property type="match status" value="1"/>
</dbReference>
<evidence type="ECO:0000256" key="2">
    <source>
        <dbReference type="ARBA" id="ARBA00023125"/>
    </source>
</evidence>
<evidence type="ECO:0000259" key="4">
    <source>
        <dbReference type="PROSITE" id="PS50043"/>
    </source>
</evidence>
<keyword evidence="6" id="KW-1185">Reference proteome</keyword>
<dbReference type="SMART" id="SM00421">
    <property type="entry name" value="HTH_LUXR"/>
    <property type="match status" value="1"/>
</dbReference>
<keyword evidence="1" id="KW-0805">Transcription regulation</keyword>
<reference evidence="5 6" key="1">
    <citation type="submission" date="2018-08" db="EMBL/GenBank/DDBJ databases">
        <title>Genomic Encyclopedia of Archaeal and Bacterial Type Strains, Phase II (KMG-II): from individual species to whole genera.</title>
        <authorList>
            <person name="Goeker M."/>
        </authorList>
    </citation>
    <scope>NUCLEOTIDE SEQUENCE [LARGE SCALE GENOMIC DNA]</scope>
    <source>
        <strain evidence="5 6">DSM 45791</strain>
    </source>
</reference>
<dbReference type="GO" id="GO:0003677">
    <property type="term" value="F:DNA binding"/>
    <property type="evidence" value="ECO:0007669"/>
    <property type="project" value="UniProtKB-KW"/>
</dbReference>
<accession>A0A3E0G5D6</accession>
<dbReference type="GO" id="GO:0006355">
    <property type="term" value="P:regulation of DNA-templated transcription"/>
    <property type="evidence" value="ECO:0007669"/>
    <property type="project" value="InterPro"/>
</dbReference>
<dbReference type="PRINTS" id="PR00038">
    <property type="entry name" value="HTHLUXR"/>
</dbReference>
<keyword evidence="3" id="KW-0804">Transcription</keyword>
<dbReference type="Pfam" id="PF00196">
    <property type="entry name" value="GerE"/>
    <property type="match status" value="1"/>
</dbReference>
<evidence type="ECO:0000313" key="6">
    <source>
        <dbReference type="Proteomes" id="UP000256269"/>
    </source>
</evidence>
<dbReference type="PANTHER" id="PTHR44688:SF16">
    <property type="entry name" value="DNA-BINDING TRANSCRIPTIONAL ACTIVATOR DEVR_DOSR"/>
    <property type="match status" value="1"/>
</dbReference>
<evidence type="ECO:0000313" key="5">
    <source>
        <dbReference type="EMBL" id="REH17971.1"/>
    </source>
</evidence>
<dbReference type="InterPro" id="IPR027417">
    <property type="entry name" value="P-loop_NTPase"/>
</dbReference>
<dbReference type="SUPFAM" id="SSF52540">
    <property type="entry name" value="P-loop containing nucleoside triphosphate hydrolases"/>
    <property type="match status" value="1"/>
</dbReference>
<dbReference type="AlphaFoldDB" id="A0A3E0G5D6"/>
<dbReference type="CDD" id="cd06170">
    <property type="entry name" value="LuxR_C_like"/>
    <property type="match status" value="1"/>
</dbReference>
<gene>
    <name evidence="5" type="ORF">BCF44_1393</name>
</gene>
<proteinExistence type="predicted"/>
<dbReference type="InterPro" id="IPR036388">
    <property type="entry name" value="WH-like_DNA-bd_sf"/>
</dbReference>
<dbReference type="Proteomes" id="UP000256269">
    <property type="component" value="Unassembled WGS sequence"/>
</dbReference>
<dbReference type="SUPFAM" id="SSF46894">
    <property type="entry name" value="C-terminal effector domain of the bipartite response regulators"/>
    <property type="match status" value="1"/>
</dbReference>
<sequence>MVRGQVLIGRGEILAALDSALDDMADAGGLVLVQGDVGSGKTAVLAEVERVWSDRGMEVVTVPLGDTPAWDLFGAQAMVSAVRDRFERVGDRRLADALTGVTRLCTAGTYLSRSGRSALTAALTGMFACLRRGRQVAVLIDDVHALASPLLGVAAACRAGCVVVATYVEEHAVAELTPVIEVAERRLDLAPLGGQDVEVLVAAWAGVPVDPAVLPAIRASLGPLAGNPATLLAVLRALRDQDRFTELRGVLCLREKAAPIALPTGHWLVRRVEALGDVSREVVAMVGQSERLRVDDLCGFAAVIDRGPSGCGGVLDQLVRLGALEADPSGRLHCPCPALAVTVAAGLGRPAVRQLHRAFAEYLLRDEHVDCGVLAHHVLQAGSAMPRVPAIVDLLAVGDRIAVTRPEQSARLYHAALLHADREHPAAGRITSSLLRLLVRIGRFDWLGEVVEDVAAERAATHRVELACAATLAALHTGRPVSGHVRAVLSGTPGSDRPLQLGDRWFAADPGISAEDVAEAFEPFVAAPTRRRHLGTGSFHDELLVASTRFDLVTVFQNLFGAAYHAPVDGPLAAYHRVLAGYISGQWDAALSAATDLDLTTTADTPSLQLSRLFAAEICAYRGEYKQARSWLAEVPDNGGFIAARGWVEIGMLVIEGDRETAFRQGVRLYALAQAKGEDFAMALLLLRLAGAAFTLGLMDWAQRVLADAEELYRRQGDRASHCATLMMRGLVSRDADAAQAAVALARFQGYKVQLAQACLVAATVAADPQPLLHEAHSIATELGAEAMRTLVRTVMRHFGVFPPRTQASGNGFSDIEVRIIELVRDGRTNRQIAVRLRVSERTVENHLSRLFLKTGCRSRVDLATASVAGRLSGT</sequence>
<dbReference type="InterPro" id="IPR000792">
    <property type="entry name" value="Tscrpt_reg_LuxR_C"/>
</dbReference>
<dbReference type="Gene3D" id="1.10.10.10">
    <property type="entry name" value="Winged helix-like DNA-binding domain superfamily/Winged helix DNA-binding domain"/>
    <property type="match status" value="1"/>
</dbReference>
<feature type="domain" description="HTH luxR-type" evidence="4">
    <location>
        <begin position="806"/>
        <end position="871"/>
    </location>
</feature>
<keyword evidence="2" id="KW-0238">DNA-binding</keyword>
<evidence type="ECO:0000256" key="3">
    <source>
        <dbReference type="ARBA" id="ARBA00023163"/>
    </source>
</evidence>
<dbReference type="InterPro" id="IPR041664">
    <property type="entry name" value="AAA_16"/>
</dbReference>
<dbReference type="Pfam" id="PF13191">
    <property type="entry name" value="AAA_16"/>
    <property type="match status" value="1"/>
</dbReference>
<dbReference type="InterPro" id="IPR016032">
    <property type="entry name" value="Sig_transdc_resp-reg_C-effctor"/>
</dbReference>
<comment type="caution">
    <text evidence="5">The sequence shown here is derived from an EMBL/GenBank/DDBJ whole genome shotgun (WGS) entry which is preliminary data.</text>
</comment>
<dbReference type="PANTHER" id="PTHR44688">
    <property type="entry name" value="DNA-BINDING TRANSCRIPTIONAL ACTIVATOR DEVR_DOSR"/>
    <property type="match status" value="1"/>
</dbReference>
<dbReference type="EMBL" id="QUNO01000039">
    <property type="protein sequence ID" value="REH17971.1"/>
    <property type="molecule type" value="Genomic_DNA"/>
</dbReference>